<dbReference type="AlphaFoldDB" id="A0A157ZPG2"/>
<feature type="compositionally biased region" description="Basic residues" evidence="1">
    <location>
        <begin position="70"/>
        <end position="83"/>
    </location>
</feature>
<evidence type="ECO:0000256" key="1">
    <source>
        <dbReference type="SAM" id="MobiDB-lite"/>
    </source>
</evidence>
<name>A0A157ZPG2_9BURK</name>
<feature type="region of interest" description="Disordered" evidence="1">
    <location>
        <begin position="53"/>
        <end position="91"/>
    </location>
</feature>
<evidence type="ECO:0008006" key="5">
    <source>
        <dbReference type="Google" id="ProtNLM"/>
    </source>
</evidence>
<keyword evidence="2" id="KW-0732">Signal</keyword>
<accession>A0A157ZPG2</accession>
<dbReference type="Proteomes" id="UP000054870">
    <property type="component" value="Unassembled WGS sequence"/>
</dbReference>
<evidence type="ECO:0000313" key="4">
    <source>
        <dbReference type="Proteomes" id="UP000054870"/>
    </source>
</evidence>
<protein>
    <recommendedName>
        <fullName evidence="5">Major facilitator transporter</fullName>
    </recommendedName>
</protein>
<sequence>MMSALAIYCVASLASATAQDWHTFFAWRIVAGFGSGAETLWWRRTLPESPRWMESQSSRSSFRTAFMTPARRRRTRSARRRPQAMRMPMAS</sequence>
<comment type="caution">
    <text evidence="3">The sequence shown here is derived from an EMBL/GenBank/DDBJ whole genome shotgun (WGS) entry which is preliminary data.</text>
</comment>
<feature type="chain" id="PRO_5007619567" description="Major facilitator transporter" evidence="2">
    <location>
        <begin position="19"/>
        <end position="91"/>
    </location>
</feature>
<dbReference type="EMBL" id="FCOF02000003">
    <property type="protein sequence ID" value="SAK46857.1"/>
    <property type="molecule type" value="Genomic_DNA"/>
</dbReference>
<gene>
    <name evidence="3" type="ORF">AWB75_00990</name>
</gene>
<reference evidence="3" key="1">
    <citation type="submission" date="2016-01" db="EMBL/GenBank/DDBJ databases">
        <authorList>
            <person name="Peeters C."/>
        </authorList>
    </citation>
    <scope>NUCLEOTIDE SEQUENCE [LARGE SCALE GENOMIC DNA]</scope>
    <source>
        <strain evidence="3">LMG 29318</strain>
    </source>
</reference>
<organism evidence="3 4">
    <name type="scientific">Caballeronia catudaia</name>
    <dbReference type="NCBI Taxonomy" id="1777136"/>
    <lineage>
        <taxon>Bacteria</taxon>
        <taxon>Pseudomonadati</taxon>
        <taxon>Pseudomonadota</taxon>
        <taxon>Betaproteobacteria</taxon>
        <taxon>Burkholderiales</taxon>
        <taxon>Burkholderiaceae</taxon>
        <taxon>Caballeronia</taxon>
    </lineage>
</organism>
<keyword evidence="4" id="KW-1185">Reference proteome</keyword>
<dbReference type="Gene3D" id="1.20.1720.10">
    <property type="entry name" value="Multidrug resistance protein D"/>
    <property type="match status" value="1"/>
</dbReference>
<proteinExistence type="predicted"/>
<feature type="signal peptide" evidence="2">
    <location>
        <begin position="1"/>
        <end position="18"/>
    </location>
</feature>
<evidence type="ECO:0000313" key="3">
    <source>
        <dbReference type="EMBL" id="SAK46857.1"/>
    </source>
</evidence>
<evidence type="ECO:0000256" key="2">
    <source>
        <dbReference type="SAM" id="SignalP"/>
    </source>
</evidence>